<evidence type="ECO:0008006" key="4">
    <source>
        <dbReference type="Google" id="ProtNLM"/>
    </source>
</evidence>
<feature type="transmembrane region" description="Helical" evidence="1">
    <location>
        <begin position="275"/>
        <end position="294"/>
    </location>
</feature>
<name>A0ABP0Y4B8_9ROSI</name>
<protein>
    <recommendedName>
        <fullName evidence="4">Transmembrane protein</fullName>
    </recommendedName>
</protein>
<proteinExistence type="predicted"/>
<feature type="transmembrane region" description="Helical" evidence="1">
    <location>
        <begin position="31"/>
        <end position="49"/>
    </location>
</feature>
<keyword evidence="1" id="KW-1133">Transmembrane helix</keyword>
<dbReference type="PANTHER" id="PTHR33133">
    <property type="entry name" value="OS08G0107100 PROTEIN-RELATED"/>
    <property type="match status" value="1"/>
</dbReference>
<dbReference type="EMBL" id="OZ021745">
    <property type="protein sequence ID" value="CAK9313793.1"/>
    <property type="molecule type" value="Genomic_DNA"/>
</dbReference>
<keyword evidence="1" id="KW-0472">Membrane</keyword>
<dbReference type="Proteomes" id="UP001642487">
    <property type="component" value="Chromosome 11"/>
</dbReference>
<dbReference type="PANTHER" id="PTHR33133:SF51">
    <property type="entry name" value="THH1_TOM1_TOM3 DOMAIN-CONTAINING PROTEIN"/>
    <property type="match status" value="1"/>
</dbReference>
<keyword evidence="1" id="KW-0812">Transmembrane</keyword>
<accession>A0ABP0Y4B8</accession>
<evidence type="ECO:0000256" key="1">
    <source>
        <dbReference type="SAM" id="Phobius"/>
    </source>
</evidence>
<feature type="transmembrane region" description="Helical" evidence="1">
    <location>
        <begin position="97"/>
        <end position="124"/>
    </location>
</feature>
<organism evidence="2 3">
    <name type="scientific">Citrullus colocynthis</name>
    <name type="common">colocynth</name>
    <dbReference type="NCBI Taxonomy" id="252529"/>
    <lineage>
        <taxon>Eukaryota</taxon>
        <taxon>Viridiplantae</taxon>
        <taxon>Streptophyta</taxon>
        <taxon>Embryophyta</taxon>
        <taxon>Tracheophyta</taxon>
        <taxon>Spermatophyta</taxon>
        <taxon>Magnoliopsida</taxon>
        <taxon>eudicotyledons</taxon>
        <taxon>Gunneridae</taxon>
        <taxon>Pentapetalae</taxon>
        <taxon>rosids</taxon>
        <taxon>fabids</taxon>
        <taxon>Cucurbitales</taxon>
        <taxon>Cucurbitaceae</taxon>
        <taxon>Benincaseae</taxon>
        <taxon>Citrullus</taxon>
    </lineage>
</organism>
<keyword evidence="3" id="KW-1185">Reference proteome</keyword>
<feature type="transmembrane region" description="Helical" evidence="1">
    <location>
        <begin position="242"/>
        <end position="263"/>
    </location>
</feature>
<evidence type="ECO:0000313" key="3">
    <source>
        <dbReference type="Proteomes" id="UP001642487"/>
    </source>
</evidence>
<reference evidence="2 3" key="1">
    <citation type="submission" date="2024-03" db="EMBL/GenBank/DDBJ databases">
        <authorList>
            <person name="Gkanogiannis A."/>
            <person name="Becerra Lopez-Lavalle L."/>
        </authorList>
    </citation>
    <scope>NUCLEOTIDE SEQUENCE [LARGE SCALE GENOMIC DNA]</scope>
</reference>
<evidence type="ECO:0000313" key="2">
    <source>
        <dbReference type="EMBL" id="CAK9313793.1"/>
    </source>
</evidence>
<gene>
    <name evidence="2" type="ORF">CITCOLO1_LOCUS5529</name>
</gene>
<feature type="transmembrane region" description="Helical" evidence="1">
    <location>
        <begin position="145"/>
        <end position="178"/>
    </location>
</feature>
<feature type="transmembrane region" description="Helical" evidence="1">
    <location>
        <begin position="184"/>
        <end position="206"/>
    </location>
</feature>
<sequence length="345" mass="39710">MDEVKLESLKFLGIYGILHETFKLIHQWRKIFTQITLVFILPLSLLIFTNMEISNLSLQKISQEKTILQHTQKSTPQFLKLFHLVSSEIIYSSLSNFTFLIISSIFSLLSISAVIYTVACIYAARDVSFAHVIAVLPKVWKRLLVTLLCYSATIFAFNFIAFAVFFLIPVIAIIIYGPNNDHNFLLGIGTILFFFIISYCIGIWYLTTIWQLSSVVSVLEESCGFKAMEKSKALLKGNMKMVIKLWVLLDLPLGVIQFVFLHYLAVRSAWVDRGILGICWVLLFLVFFLVKLVLETVVYFVCKLYHCENVDKLALWNHLQGYRSAHHYDQLKVDDNVQLEKLQVV</sequence>